<reference evidence="1 2" key="1">
    <citation type="submission" date="2020-04" db="EMBL/GenBank/DDBJ databases">
        <authorList>
            <person name="De Canck E."/>
        </authorList>
    </citation>
    <scope>NUCLEOTIDE SEQUENCE [LARGE SCALE GENOMIC DNA]</scope>
    <source>
        <strain evidence="1 2">LMG 22037</strain>
    </source>
</reference>
<proteinExistence type="predicted"/>
<evidence type="ECO:0000313" key="2">
    <source>
        <dbReference type="Proteomes" id="UP000494249"/>
    </source>
</evidence>
<evidence type="ECO:0000313" key="1">
    <source>
        <dbReference type="EMBL" id="CAB3739854.1"/>
    </source>
</evidence>
<sequence length="259" mass="27448">MNPACTSAEQGSGGAQETNLSMWTRASKATVPHADAASQADSGGIAAALRQLAYLASAVFGPIGIGWGYDLEEDVLREGAPIVAAGQVVGRELMHTARIRFWHRRSDHPQEKVEFTARAHAMFVSSTNAGPMTDPDAPARTELQAFAVCLSKIGFNVGGITAFAQQTAISVQAKVTPSAEAGCTTGGSSAVGPIPANERAILDNKVKGLAVVDDPENIRRAREMVSSILQHPLAIAEFQEKANQRIEEIERSSTRSAHF</sequence>
<accession>A0A6J5CNJ3</accession>
<gene>
    <name evidence="1" type="ORF">LMG22037_06334</name>
</gene>
<organism evidence="1 2">
    <name type="scientific">Paraburkholderia phenoliruptrix</name>
    <dbReference type="NCBI Taxonomy" id="252970"/>
    <lineage>
        <taxon>Bacteria</taxon>
        <taxon>Pseudomonadati</taxon>
        <taxon>Pseudomonadota</taxon>
        <taxon>Betaproteobacteria</taxon>
        <taxon>Burkholderiales</taxon>
        <taxon>Burkholderiaceae</taxon>
        <taxon>Paraburkholderia</taxon>
    </lineage>
</organism>
<dbReference type="AlphaFoldDB" id="A0A6J5CNJ3"/>
<protein>
    <submittedName>
        <fullName evidence="1">Uncharacterized protein</fullName>
    </submittedName>
</protein>
<dbReference type="Proteomes" id="UP000494249">
    <property type="component" value="Unassembled WGS sequence"/>
</dbReference>
<name>A0A6J5CNJ3_9BURK</name>
<dbReference type="EMBL" id="CADIKB010000063">
    <property type="protein sequence ID" value="CAB3739854.1"/>
    <property type="molecule type" value="Genomic_DNA"/>
</dbReference>